<dbReference type="EMBL" id="JAJAGO010000011">
    <property type="protein sequence ID" value="MCT2592914.1"/>
    <property type="molecule type" value="Genomic_DNA"/>
</dbReference>
<dbReference type="RefSeq" id="WP_260220238.1">
    <property type="nucleotide sequence ID" value="NZ_JAJAGO010000011.1"/>
</dbReference>
<organism evidence="2 3">
    <name type="scientific">Streptomyces gossypii</name>
    <dbReference type="NCBI Taxonomy" id="2883101"/>
    <lineage>
        <taxon>Bacteria</taxon>
        <taxon>Bacillati</taxon>
        <taxon>Actinomycetota</taxon>
        <taxon>Actinomycetes</taxon>
        <taxon>Kitasatosporales</taxon>
        <taxon>Streptomycetaceae</taxon>
        <taxon>Streptomyces</taxon>
    </lineage>
</organism>
<feature type="domain" description="DUF397" evidence="1">
    <location>
        <begin position="8"/>
        <end position="57"/>
    </location>
</feature>
<sequence length="89" mass="9645">MTKMSDLNWIRATDDPDAECIEVAAGEGDLVHLRQSDDPENVVTTTQAKWDAFVLGVQNNEFDHFVEGVDLDGAESAAPAASHSESDQL</sequence>
<comment type="caution">
    <text evidence="2">The sequence shown here is derived from an EMBL/GenBank/DDBJ whole genome shotgun (WGS) entry which is preliminary data.</text>
</comment>
<dbReference type="Pfam" id="PF04149">
    <property type="entry name" value="DUF397"/>
    <property type="match status" value="1"/>
</dbReference>
<evidence type="ECO:0000259" key="1">
    <source>
        <dbReference type="Pfam" id="PF04149"/>
    </source>
</evidence>
<keyword evidence="3" id="KW-1185">Reference proteome</keyword>
<gene>
    <name evidence="2" type="ORF">LHJ74_23875</name>
</gene>
<name>A0ABT2K0C7_9ACTN</name>
<protein>
    <submittedName>
        <fullName evidence="2">DUF397 domain-containing protein</fullName>
    </submittedName>
</protein>
<evidence type="ECO:0000313" key="3">
    <source>
        <dbReference type="Proteomes" id="UP001156389"/>
    </source>
</evidence>
<accession>A0ABT2K0C7</accession>
<proteinExistence type="predicted"/>
<dbReference type="Proteomes" id="UP001156389">
    <property type="component" value="Unassembled WGS sequence"/>
</dbReference>
<evidence type="ECO:0000313" key="2">
    <source>
        <dbReference type="EMBL" id="MCT2592914.1"/>
    </source>
</evidence>
<reference evidence="2 3" key="1">
    <citation type="submission" date="2021-10" db="EMBL/GenBank/DDBJ databases">
        <title>Streptomyces gossypii sp. nov., isolated from soil collected from cotton field.</title>
        <authorList>
            <person name="Ge X."/>
            <person name="Chen X."/>
            <person name="Liu W."/>
        </authorList>
    </citation>
    <scope>NUCLEOTIDE SEQUENCE [LARGE SCALE GENOMIC DNA]</scope>
    <source>
        <strain evidence="2 3">N2-109</strain>
    </source>
</reference>
<dbReference type="InterPro" id="IPR007278">
    <property type="entry name" value="DUF397"/>
</dbReference>